<gene>
    <name evidence="2" type="ORF">ACFQ5L_12850</name>
</gene>
<reference evidence="3" key="1">
    <citation type="journal article" date="2019" name="Int. J. Syst. Evol. Microbiol.">
        <title>The Global Catalogue of Microorganisms (GCM) 10K type strain sequencing project: providing services to taxonomists for standard genome sequencing and annotation.</title>
        <authorList>
            <consortium name="The Broad Institute Genomics Platform"/>
            <consortium name="The Broad Institute Genome Sequencing Center for Infectious Disease"/>
            <person name="Wu L."/>
            <person name="Ma J."/>
        </authorList>
    </citation>
    <scope>NUCLEOTIDE SEQUENCE [LARGE SCALE GENOMIC DNA]</scope>
    <source>
        <strain evidence="3">CCM 8931</strain>
    </source>
</reference>
<accession>A0ABW4C2R9</accession>
<evidence type="ECO:0000313" key="2">
    <source>
        <dbReference type="EMBL" id="MFD1421828.1"/>
    </source>
</evidence>
<evidence type="ECO:0000313" key="3">
    <source>
        <dbReference type="Proteomes" id="UP001597188"/>
    </source>
</evidence>
<evidence type="ECO:0008006" key="4">
    <source>
        <dbReference type="Google" id="ProtNLM"/>
    </source>
</evidence>
<feature type="chain" id="PRO_5045104105" description="Cell surface protein" evidence="1">
    <location>
        <begin position="32"/>
        <end position="497"/>
    </location>
</feature>
<feature type="signal peptide" evidence="1">
    <location>
        <begin position="1"/>
        <end position="31"/>
    </location>
</feature>
<organism evidence="2 3">
    <name type="scientific">Lactiplantibacillus songbeiensis</name>
    <dbReference type="NCBI Taxonomy" id="2559920"/>
    <lineage>
        <taxon>Bacteria</taxon>
        <taxon>Bacillati</taxon>
        <taxon>Bacillota</taxon>
        <taxon>Bacilli</taxon>
        <taxon>Lactobacillales</taxon>
        <taxon>Lactobacillaceae</taxon>
        <taxon>Lactiplantibacillus</taxon>
    </lineage>
</organism>
<sequence>MRRFRRLLAPIGLLLGSLIAMGWSQSLVSQAADTMTAVSFTKATSITGDSLYGGDTSLSSAPAVTQILANNVENGKLTNRTTVLSITYSGTLTTKNSRDTVKNLYASAFNADSNVAGLINSTNLIPGSLVKTFTFSSSNATQTVGLDWSVWNGTALSIGLRYTNQLGDESGRALAYISKDSIVEPKVLTPTITTDLTQSTTVIEGKGTIVGDKITVDADPSVSTTVGADLSYSLKLSKSLAGQKTVVVTESNDAGDSGTVSKDVAQKTLTLDNKETSLATGPNDITSSMSNSDVLAWITKQAGLSATYSDGSSTADVTYTSDATGLAAKIAALASGDSMTVDVYAQDGSTKSSSQTITIKKTAGTLSFGTISGSIGFGTLAIPTKEAIYQPSSKWDVNISDTRATGSKWYVYASATELESDSHKLKGNLIYQDGSNQSVLTNQSTLVASGSRGTTNTTAVTSDWSSTKGIFLDVQPSVYADSYQGKVNWSLQSTPTE</sequence>
<evidence type="ECO:0000256" key="1">
    <source>
        <dbReference type="SAM" id="SignalP"/>
    </source>
</evidence>
<proteinExistence type="predicted"/>
<comment type="caution">
    <text evidence="2">The sequence shown here is derived from an EMBL/GenBank/DDBJ whole genome shotgun (WGS) entry which is preliminary data.</text>
</comment>
<protein>
    <recommendedName>
        <fullName evidence="4">Cell surface protein</fullName>
    </recommendedName>
</protein>
<keyword evidence="3" id="KW-1185">Reference proteome</keyword>
<keyword evidence="1" id="KW-0732">Signal</keyword>
<dbReference type="EMBL" id="JBHTOJ010000046">
    <property type="protein sequence ID" value="MFD1421828.1"/>
    <property type="molecule type" value="Genomic_DNA"/>
</dbReference>
<name>A0ABW4C2R9_9LACO</name>
<dbReference type="Proteomes" id="UP001597188">
    <property type="component" value="Unassembled WGS sequence"/>
</dbReference>
<dbReference type="RefSeq" id="WP_137633902.1">
    <property type="nucleotide sequence ID" value="NZ_BJDL01000003.1"/>
</dbReference>